<dbReference type="OrthoDB" id="3141857at2759"/>
<feature type="compositionally biased region" description="Basic and acidic residues" evidence="1">
    <location>
        <begin position="88"/>
        <end position="105"/>
    </location>
</feature>
<dbReference type="PANTHER" id="PTHR40466">
    <property type="entry name" value="EXPRESSED PROTEIN"/>
    <property type="match status" value="1"/>
</dbReference>
<sequence>MASFAARRLFPTSSRRVFSTSLRRLENVVPKEELKQQTKRNPELMILGGVMVAAIGGAGFYFARSPTGVTSESVVNIAKSGMPWESDTDGKYHYHPGGDPKKDPKQAPSALNVVIVPDVTLPKEMHDKFNKWGKDGYP</sequence>
<protein>
    <submittedName>
        <fullName evidence="3">Uncharacterized protein</fullName>
    </submittedName>
</protein>
<dbReference type="PANTHER" id="PTHR40466:SF1">
    <property type="entry name" value="FUNGAL PROTEIN"/>
    <property type="match status" value="1"/>
</dbReference>
<evidence type="ECO:0000256" key="2">
    <source>
        <dbReference type="SAM" id="Phobius"/>
    </source>
</evidence>
<organism evidence="3 4">
    <name type="scientific">Ophiocordyceps polyrhachis-furcata BCC 54312</name>
    <dbReference type="NCBI Taxonomy" id="1330021"/>
    <lineage>
        <taxon>Eukaryota</taxon>
        <taxon>Fungi</taxon>
        <taxon>Dikarya</taxon>
        <taxon>Ascomycota</taxon>
        <taxon>Pezizomycotina</taxon>
        <taxon>Sordariomycetes</taxon>
        <taxon>Hypocreomycetidae</taxon>
        <taxon>Hypocreales</taxon>
        <taxon>Ophiocordycipitaceae</taxon>
        <taxon>Ophiocordyceps</taxon>
    </lineage>
</organism>
<evidence type="ECO:0000313" key="4">
    <source>
        <dbReference type="Proteomes" id="UP000253664"/>
    </source>
</evidence>
<name>A0A367LCD7_9HYPO</name>
<dbReference type="AlphaFoldDB" id="A0A367LCD7"/>
<keyword evidence="2" id="KW-1133">Transmembrane helix</keyword>
<feature type="transmembrane region" description="Helical" evidence="2">
    <location>
        <begin position="44"/>
        <end position="63"/>
    </location>
</feature>
<dbReference type="Proteomes" id="UP000253664">
    <property type="component" value="Unassembled WGS sequence"/>
</dbReference>
<accession>A0A367LCD7</accession>
<keyword evidence="2" id="KW-0812">Transmembrane</keyword>
<keyword evidence="4" id="KW-1185">Reference proteome</keyword>
<gene>
    <name evidence="3" type="ORF">L249_0885</name>
</gene>
<dbReference type="EMBL" id="LKCN02000007">
    <property type="protein sequence ID" value="RCI12093.1"/>
    <property type="molecule type" value="Genomic_DNA"/>
</dbReference>
<dbReference type="InterPro" id="IPR039965">
    <property type="entry name" value="C3H7.08c"/>
</dbReference>
<proteinExistence type="predicted"/>
<feature type="region of interest" description="Disordered" evidence="1">
    <location>
        <begin position="85"/>
        <end position="109"/>
    </location>
</feature>
<reference evidence="3 4" key="1">
    <citation type="journal article" date="2015" name="BMC Genomics">
        <title>Insights from the genome of Ophiocordyceps polyrhachis-furcata to pathogenicity and host specificity in insect fungi.</title>
        <authorList>
            <person name="Wichadakul D."/>
            <person name="Kobmoo N."/>
            <person name="Ingsriswang S."/>
            <person name="Tangphatsornruang S."/>
            <person name="Chantasingh D."/>
            <person name="Luangsa-ard J.J."/>
            <person name="Eurwilaichitr L."/>
        </authorList>
    </citation>
    <scope>NUCLEOTIDE SEQUENCE [LARGE SCALE GENOMIC DNA]</scope>
    <source>
        <strain evidence="3 4">BCC 54312</strain>
    </source>
</reference>
<comment type="caution">
    <text evidence="3">The sequence shown here is derived from an EMBL/GenBank/DDBJ whole genome shotgun (WGS) entry which is preliminary data.</text>
</comment>
<evidence type="ECO:0000313" key="3">
    <source>
        <dbReference type="EMBL" id="RCI12093.1"/>
    </source>
</evidence>
<keyword evidence="2" id="KW-0472">Membrane</keyword>
<evidence type="ECO:0000256" key="1">
    <source>
        <dbReference type="SAM" id="MobiDB-lite"/>
    </source>
</evidence>